<evidence type="ECO:0000313" key="2">
    <source>
        <dbReference type="EMBL" id="KAF1044366.1"/>
    </source>
</evidence>
<dbReference type="Proteomes" id="UP000462435">
    <property type="component" value="Unassembled WGS sequence"/>
</dbReference>
<proteinExistence type="predicted"/>
<name>A0A7V8FXE8_9BURK</name>
<dbReference type="AlphaFoldDB" id="A0A7V8FXE8"/>
<feature type="domain" description="CheW-like" evidence="1">
    <location>
        <begin position="3"/>
        <end position="146"/>
    </location>
</feature>
<dbReference type="GO" id="GO:0007165">
    <property type="term" value="P:signal transduction"/>
    <property type="evidence" value="ECO:0007669"/>
    <property type="project" value="InterPro"/>
</dbReference>
<dbReference type="SMART" id="SM00260">
    <property type="entry name" value="CheW"/>
    <property type="match status" value="1"/>
</dbReference>
<gene>
    <name evidence="2" type="ORF">GAK35_01781</name>
</gene>
<comment type="caution">
    <text evidence="2">The sequence shown here is derived from an EMBL/GenBank/DDBJ whole genome shotgun (WGS) entry which is preliminary data.</text>
</comment>
<sequence>MTQKLFLLFSIGHDRYALLASDVAVVLPLAQCKAVPGTPPWVAGLLSYGKRHVPVIDMSMLALGRAAEARVSTRLVLAHYAPAGRAPELLGLILEQATDTLRCDSQQFLASGISNEEARYLGPVMHHQNGLLQWVSVAELLDEPTRALLYPDDGAAPVREEDA</sequence>
<dbReference type="SUPFAM" id="SSF50341">
    <property type="entry name" value="CheW-like"/>
    <property type="match status" value="1"/>
</dbReference>
<dbReference type="GO" id="GO:0005829">
    <property type="term" value="C:cytosol"/>
    <property type="evidence" value="ECO:0007669"/>
    <property type="project" value="TreeGrafter"/>
</dbReference>
<dbReference type="GO" id="GO:0006935">
    <property type="term" value="P:chemotaxis"/>
    <property type="evidence" value="ECO:0007669"/>
    <property type="project" value="InterPro"/>
</dbReference>
<dbReference type="Pfam" id="PF01584">
    <property type="entry name" value="CheW"/>
    <property type="match status" value="1"/>
</dbReference>
<dbReference type="Gene3D" id="2.40.50.180">
    <property type="entry name" value="CheA-289, Domain 4"/>
    <property type="match status" value="1"/>
</dbReference>
<protein>
    <recommendedName>
        <fullName evidence="1">CheW-like domain-containing protein</fullName>
    </recommendedName>
</protein>
<organism evidence="2 3">
    <name type="scientific">Herbaspirillum frisingense</name>
    <dbReference type="NCBI Taxonomy" id="92645"/>
    <lineage>
        <taxon>Bacteria</taxon>
        <taxon>Pseudomonadati</taxon>
        <taxon>Pseudomonadota</taxon>
        <taxon>Betaproteobacteria</taxon>
        <taxon>Burkholderiales</taxon>
        <taxon>Oxalobacteraceae</taxon>
        <taxon>Herbaspirillum</taxon>
    </lineage>
</organism>
<dbReference type="EMBL" id="WNDX01000044">
    <property type="protein sequence ID" value="KAF1044366.1"/>
    <property type="molecule type" value="Genomic_DNA"/>
</dbReference>
<evidence type="ECO:0000313" key="3">
    <source>
        <dbReference type="Proteomes" id="UP000462435"/>
    </source>
</evidence>
<dbReference type="PANTHER" id="PTHR22617">
    <property type="entry name" value="CHEMOTAXIS SENSOR HISTIDINE KINASE-RELATED"/>
    <property type="match status" value="1"/>
</dbReference>
<dbReference type="PANTHER" id="PTHR22617:SF43">
    <property type="entry name" value="PROTEIN PILI"/>
    <property type="match status" value="1"/>
</dbReference>
<accession>A0A7V8FXE8</accession>
<dbReference type="InterPro" id="IPR036061">
    <property type="entry name" value="CheW-like_dom_sf"/>
</dbReference>
<dbReference type="PROSITE" id="PS50851">
    <property type="entry name" value="CHEW"/>
    <property type="match status" value="1"/>
</dbReference>
<reference evidence="3" key="1">
    <citation type="journal article" date="2020" name="MBio">
        <title>Horizontal gene transfer to a defensive symbiont with a reduced genome amongst a multipartite beetle microbiome.</title>
        <authorList>
            <person name="Waterworth S.C."/>
            <person name="Florez L.V."/>
            <person name="Rees E.R."/>
            <person name="Hertweck C."/>
            <person name="Kaltenpoth M."/>
            <person name="Kwan J.C."/>
        </authorList>
    </citation>
    <scope>NUCLEOTIDE SEQUENCE [LARGE SCALE GENOMIC DNA]</scope>
</reference>
<dbReference type="InterPro" id="IPR039315">
    <property type="entry name" value="CheW"/>
</dbReference>
<evidence type="ECO:0000259" key="1">
    <source>
        <dbReference type="PROSITE" id="PS50851"/>
    </source>
</evidence>
<dbReference type="InterPro" id="IPR002545">
    <property type="entry name" value="CheW-lke_dom"/>
</dbReference>
<dbReference type="Gene3D" id="2.30.30.40">
    <property type="entry name" value="SH3 Domains"/>
    <property type="match status" value="1"/>
</dbReference>